<dbReference type="EMBL" id="CP159373">
    <property type="protein sequence ID" value="XCN75502.1"/>
    <property type="molecule type" value="Genomic_DNA"/>
</dbReference>
<dbReference type="AlphaFoldDB" id="A0AAU8M2V6"/>
<name>A0AAU8M2V6_9BACT</name>
<organism evidence="1">
    <name type="scientific">Candidatus Electrothrix aestuarii</name>
    <dbReference type="NCBI Taxonomy" id="3062594"/>
    <lineage>
        <taxon>Bacteria</taxon>
        <taxon>Pseudomonadati</taxon>
        <taxon>Thermodesulfobacteriota</taxon>
        <taxon>Desulfobulbia</taxon>
        <taxon>Desulfobulbales</taxon>
        <taxon>Desulfobulbaceae</taxon>
        <taxon>Candidatus Electrothrix</taxon>
    </lineage>
</organism>
<protein>
    <submittedName>
        <fullName evidence="1">Uncharacterized protein</fullName>
    </submittedName>
</protein>
<proteinExistence type="predicted"/>
<evidence type="ECO:0000313" key="1">
    <source>
        <dbReference type="EMBL" id="XCN75502.1"/>
    </source>
</evidence>
<reference evidence="1" key="2">
    <citation type="submission" date="2024-06" db="EMBL/GenBank/DDBJ databases">
        <authorList>
            <person name="Plum-Jensen L.E."/>
            <person name="Schramm A."/>
            <person name="Marshall I.P.G."/>
        </authorList>
    </citation>
    <scope>NUCLEOTIDE SEQUENCE</scope>
    <source>
        <strain evidence="1">Rat1</strain>
    </source>
</reference>
<accession>A0AAU8M2V6</accession>
<gene>
    <name evidence="1" type="ORF">Q3M24_18155</name>
</gene>
<sequence length="54" mass="6123">MCRINFRVDFAFKKLFGSEENREQRIADFPDFPDQFHCLGKGAGQGLDGKNVDG</sequence>
<dbReference type="KEGG" id="eaj:Q3M24_18155"/>
<reference evidence="1" key="1">
    <citation type="journal article" date="2024" name="Syst. Appl. Microbiol.">
        <title>First single-strain enrichments of Electrothrix cable bacteria, description of E. aestuarii sp. nov. and E. rattekaaiensis sp. nov., and proposal of a cable bacteria taxonomy following the rules of the SeqCode.</title>
        <authorList>
            <person name="Plum-Jensen L.E."/>
            <person name="Schramm A."/>
            <person name="Marshall I.P.G."/>
        </authorList>
    </citation>
    <scope>NUCLEOTIDE SEQUENCE</scope>
    <source>
        <strain evidence="1">Rat1</strain>
    </source>
</reference>